<dbReference type="Gene3D" id="1.20.1440.120">
    <property type="entry name" value="Recombination protein O, C-terminal domain"/>
    <property type="match status" value="1"/>
</dbReference>
<evidence type="ECO:0000256" key="1">
    <source>
        <dbReference type="ARBA" id="ARBA00003065"/>
    </source>
</evidence>
<evidence type="ECO:0000256" key="5">
    <source>
        <dbReference type="ARBA" id="ARBA00023172"/>
    </source>
</evidence>
<dbReference type="InterPro" id="IPR012340">
    <property type="entry name" value="NA-bd_OB-fold"/>
</dbReference>
<name>A0A3N0AY63_9ACTN</name>
<keyword evidence="11" id="KW-1185">Reference proteome</keyword>
<keyword evidence="5 8" id="KW-0233">DNA recombination</keyword>
<keyword evidence="4 8" id="KW-0227">DNA damage</keyword>
<dbReference type="Pfam" id="PF02565">
    <property type="entry name" value="RecO_C"/>
    <property type="match status" value="1"/>
</dbReference>
<comment type="function">
    <text evidence="1 8">Involved in DNA repair and RecF pathway recombination.</text>
</comment>
<accession>A0A3N0AY63</accession>
<dbReference type="Gene3D" id="2.40.50.140">
    <property type="entry name" value="Nucleic acid-binding proteins"/>
    <property type="match status" value="1"/>
</dbReference>
<dbReference type="HAMAP" id="MF_00201">
    <property type="entry name" value="RecO"/>
    <property type="match status" value="1"/>
</dbReference>
<gene>
    <name evidence="8" type="primary">recO</name>
    <name evidence="10" type="ORF">DMP06_06475</name>
</gene>
<protein>
    <recommendedName>
        <fullName evidence="3 8">DNA repair protein RecO</fullName>
    </recommendedName>
    <alternativeName>
        <fullName evidence="7 8">Recombination protein O</fullName>
    </alternativeName>
</protein>
<dbReference type="InterPro" id="IPR037278">
    <property type="entry name" value="ARFGAP/RecO"/>
</dbReference>
<dbReference type="InterPro" id="IPR003717">
    <property type="entry name" value="RecO"/>
</dbReference>
<dbReference type="Proteomes" id="UP000269591">
    <property type="component" value="Unassembled WGS sequence"/>
</dbReference>
<dbReference type="PANTHER" id="PTHR33991:SF1">
    <property type="entry name" value="DNA REPAIR PROTEIN RECO"/>
    <property type="match status" value="1"/>
</dbReference>
<organism evidence="10 11">
    <name type="scientific">Slackia equolifaciens</name>
    <dbReference type="NCBI Taxonomy" id="498718"/>
    <lineage>
        <taxon>Bacteria</taxon>
        <taxon>Bacillati</taxon>
        <taxon>Actinomycetota</taxon>
        <taxon>Coriobacteriia</taxon>
        <taxon>Eggerthellales</taxon>
        <taxon>Eggerthellaceae</taxon>
        <taxon>Slackia</taxon>
    </lineage>
</organism>
<sequence length="259" mass="27689">MAAGTYPARAMVLRKTKLGETDLIVTLLAEDGRLLKAVAKGARKPSSSFAARLDVFCEVDLLLVRGKSLDIVKEARLVNAHRGVREDVEHAAAAAPVVDLVARLAQPDLESPRLFAVTSAVLSAMERTDASAALALCAAHLLKAFSFAGFRPSFDRCVVCGSRIDLAGASALSGAISFSPAEGGVACSGCLLFSDSRRIQADVLNHANRLLHATFAEIAATPESRRLTFEVLHLCQAWVREHVGSRLKSLEFLFTCGLF</sequence>
<dbReference type="RefSeq" id="WP_123208931.1">
    <property type="nucleotide sequence ID" value="NZ_JBHTHO010000003.1"/>
</dbReference>
<comment type="similarity">
    <text evidence="2 8">Belongs to the RecO family.</text>
</comment>
<evidence type="ECO:0000256" key="7">
    <source>
        <dbReference type="ARBA" id="ARBA00033409"/>
    </source>
</evidence>
<reference evidence="11" key="1">
    <citation type="submission" date="2018-05" db="EMBL/GenBank/DDBJ databases">
        <title>Genome Sequencing of selected type strains of the family Eggerthellaceae.</title>
        <authorList>
            <person name="Danylec N."/>
            <person name="Stoll D.A."/>
            <person name="Doetsch A."/>
            <person name="Huch M."/>
        </authorList>
    </citation>
    <scope>NUCLEOTIDE SEQUENCE [LARGE SCALE GENOMIC DNA]</scope>
    <source>
        <strain evidence="11">DSM 24851</strain>
    </source>
</reference>
<dbReference type="GO" id="GO:0043590">
    <property type="term" value="C:bacterial nucleoid"/>
    <property type="evidence" value="ECO:0007669"/>
    <property type="project" value="TreeGrafter"/>
</dbReference>
<dbReference type="SUPFAM" id="SSF57863">
    <property type="entry name" value="ArfGap/RecO-like zinc finger"/>
    <property type="match status" value="1"/>
</dbReference>
<keyword evidence="6 8" id="KW-0234">DNA repair</keyword>
<dbReference type="GO" id="GO:0006310">
    <property type="term" value="P:DNA recombination"/>
    <property type="evidence" value="ECO:0007669"/>
    <property type="project" value="UniProtKB-UniRule"/>
</dbReference>
<dbReference type="NCBIfam" id="TIGR00613">
    <property type="entry name" value="reco"/>
    <property type="match status" value="1"/>
</dbReference>
<dbReference type="GO" id="GO:0006302">
    <property type="term" value="P:double-strand break repair"/>
    <property type="evidence" value="ECO:0007669"/>
    <property type="project" value="TreeGrafter"/>
</dbReference>
<evidence type="ECO:0000313" key="10">
    <source>
        <dbReference type="EMBL" id="RNL39802.1"/>
    </source>
</evidence>
<evidence type="ECO:0000259" key="9">
    <source>
        <dbReference type="Pfam" id="PF11967"/>
    </source>
</evidence>
<dbReference type="EMBL" id="QIBX01000010">
    <property type="protein sequence ID" value="RNL39802.1"/>
    <property type="molecule type" value="Genomic_DNA"/>
</dbReference>
<evidence type="ECO:0000256" key="8">
    <source>
        <dbReference type="HAMAP-Rule" id="MF_00201"/>
    </source>
</evidence>
<evidence type="ECO:0000256" key="2">
    <source>
        <dbReference type="ARBA" id="ARBA00007452"/>
    </source>
</evidence>
<evidence type="ECO:0000313" key="11">
    <source>
        <dbReference type="Proteomes" id="UP000269591"/>
    </source>
</evidence>
<dbReference type="Pfam" id="PF11967">
    <property type="entry name" value="RecO_N"/>
    <property type="match status" value="1"/>
</dbReference>
<evidence type="ECO:0000256" key="4">
    <source>
        <dbReference type="ARBA" id="ARBA00022763"/>
    </source>
</evidence>
<feature type="domain" description="DNA replication/recombination mediator RecO N-terminal" evidence="9">
    <location>
        <begin position="6"/>
        <end position="79"/>
    </location>
</feature>
<evidence type="ECO:0000256" key="3">
    <source>
        <dbReference type="ARBA" id="ARBA00021310"/>
    </source>
</evidence>
<proteinExistence type="inferred from homology"/>
<dbReference type="OrthoDB" id="9812244at2"/>
<dbReference type="InterPro" id="IPR022572">
    <property type="entry name" value="DNA_rep/recomb_RecO_N"/>
</dbReference>
<comment type="caution">
    <text evidence="10">The sequence shown here is derived from an EMBL/GenBank/DDBJ whole genome shotgun (WGS) entry which is preliminary data.</text>
</comment>
<dbReference type="PANTHER" id="PTHR33991">
    <property type="entry name" value="DNA REPAIR PROTEIN RECO"/>
    <property type="match status" value="1"/>
</dbReference>
<dbReference type="AlphaFoldDB" id="A0A3N0AY63"/>
<dbReference type="InterPro" id="IPR042242">
    <property type="entry name" value="RecO_C"/>
</dbReference>
<dbReference type="SUPFAM" id="SSF50249">
    <property type="entry name" value="Nucleic acid-binding proteins"/>
    <property type="match status" value="1"/>
</dbReference>
<evidence type="ECO:0000256" key="6">
    <source>
        <dbReference type="ARBA" id="ARBA00023204"/>
    </source>
</evidence>